<dbReference type="Proteomes" id="UP000233786">
    <property type="component" value="Unassembled WGS sequence"/>
</dbReference>
<dbReference type="EMBL" id="PJNB01000001">
    <property type="protein sequence ID" value="PKW18668.1"/>
    <property type="molecule type" value="Genomic_DNA"/>
</dbReference>
<evidence type="ECO:0000313" key="1">
    <source>
        <dbReference type="EMBL" id="PKW18668.1"/>
    </source>
</evidence>
<protein>
    <recommendedName>
        <fullName evidence="3">DNA-directed RNA polymerase specialized sigma24 family protein</fullName>
    </recommendedName>
</protein>
<dbReference type="STRING" id="994479.GCA_000194155_05247"/>
<evidence type="ECO:0008006" key="3">
    <source>
        <dbReference type="Google" id="ProtNLM"/>
    </source>
</evidence>
<comment type="caution">
    <text evidence="1">The sequence shown here is derived from an EMBL/GenBank/DDBJ whole genome shotgun (WGS) entry which is preliminary data.</text>
</comment>
<evidence type="ECO:0000313" key="2">
    <source>
        <dbReference type="Proteomes" id="UP000233786"/>
    </source>
</evidence>
<dbReference type="InterPro" id="IPR013324">
    <property type="entry name" value="RNA_pol_sigma_r3/r4-like"/>
</dbReference>
<reference evidence="1" key="1">
    <citation type="submission" date="2017-12" db="EMBL/GenBank/DDBJ databases">
        <title>Sequencing the genomes of 1000 Actinobacteria strains.</title>
        <authorList>
            <person name="Klenk H.-P."/>
        </authorList>
    </citation>
    <scope>NUCLEOTIDE SEQUENCE [LARGE SCALE GENOMIC DNA]</scope>
    <source>
        <strain evidence="1">DSM 44228</strain>
    </source>
</reference>
<accession>A0A2N3Y711</accession>
<organism evidence="1 2">
    <name type="scientific">Saccharopolyspora spinosa</name>
    <dbReference type="NCBI Taxonomy" id="60894"/>
    <lineage>
        <taxon>Bacteria</taxon>
        <taxon>Bacillati</taxon>
        <taxon>Actinomycetota</taxon>
        <taxon>Actinomycetes</taxon>
        <taxon>Pseudonocardiales</taxon>
        <taxon>Pseudonocardiaceae</taxon>
        <taxon>Saccharopolyspora</taxon>
    </lineage>
</organism>
<name>A0A2N3Y711_SACSN</name>
<keyword evidence="2" id="KW-1185">Reference proteome</keyword>
<gene>
    <name evidence="1" type="ORF">A8926_6784</name>
</gene>
<dbReference type="AlphaFoldDB" id="A0A2N3Y711"/>
<dbReference type="SUPFAM" id="SSF88659">
    <property type="entry name" value="Sigma3 and sigma4 domains of RNA polymerase sigma factors"/>
    <property type="match status" value="1"/>
</dbReference>
<sequence length="288" mass="30437">MTEIDLDLVETDQTFLDVDFGAAPECGEETVCDLDEVYEPLPPLSVLNAAENAFRLLSSGPDPLAVDGAVLGRGLPARRIPLGELRSVLLHPATSHAAREAAWRELVCSAQERGAAWVVGAVGVALPGLRNIAGQLATGYTGDVTEVDAAVLAGFTERIKTIDPDAGMLAARLVWAAQRAGAKTRAAEWDVAGRMVALPESIEPPPTSGHPDLVLAEAVRDGCLTEREAAVIGASRLEGLYLRDLAGPLGLTYRQICYLREKAERKLVAYLTDGAVEKISAADCESAA</sequence>
<proteinExistence type="predicted"/>